<proteinExistence type="predicted"/>
<organism evidence="2 3">
    <name type="scientific">Camellia sinensis var. sinensis</name>
    <name type="common">China tea</name>
    <dbReference type="NCBI Taxonomy" id="542762"/>
    <lineage>
        <taxon>Eukaryota</taxon>
        <taxon>Viridiplantae</taxon>
        <taxon>Streptophyta</taxon>
        <taxon>Embryophyta</taxon>
        <taxon>Tracheophyta</taxon>
        <taxon>Spermatophyta</taxon>
        <taxon>Magnoliopsida</taxon>
        <taxon>eudicotyledons</taxon>
        <taxon>Gunneridae</taxon>
        <taxon>Pentapetalae</taxon>
        <taxon>asterids</taxon>
        <taxon>Ericales</taxon>
        <taxon>Theaceae</taxon>
        <taxon>Camellia</taxon>
    </lineage>
</organism>
<dbReference type="AlphaFoldDB" id="A0A4S4D0U1"/>
<keyword evidence="3" id="KW-1185">Reference proteome</keyword>
<accession>A0A4S4D0U1</accession>
<protein>
    <submittedName>
        <fullName evidence="2">Uncharacterized protein</fullName>
    </submittedName>
</protein>
<name>A0A4S4D0U1_CAMSN</name>
<evidence type="ECO:0000313" key="2">
    <source>
        <dbReference type="EMBL" id="THF95814.1"/>
    </source>
</evidence>
<dbReference type="EMBL" id="SDRB02013149">
    <property type="protein sequence ID" value="THF95814.1"/>
    <property type="molecule type" value="Genomic_DNA"/>
</dbReference>
<gene>
    <name evidence="2" type="ORF">TEA_018229</name>
</gene>
<dbReference type="STRING" id="542762.A0A4S4D0U1"/>
<sequence>MLSLASLPLPSPLSTATNYSHYRKSNLLQRFFYGVYDKRLYRLVRYNVFKTLSPISVKRHHSLSLSLGNPFDLKLRNPHSRRFEAQNPHSRRFETQKPSPSLDFKHSRSISDLSISELVVDFEDLAQSVASFCCRTQICEYHCPVLNKVFTEFIHIVAVKTTGNAIKELNIRTKNWKELLTDETFTRAYLITIQVISGFGMCIVDAAYASVHGRSAAAAKAASSEKTAVRIAMSIASHIDIFGLREATKAKNHDENAWAWRRPLLATKAKNLAGYDMQFDVKYTYFNFLQSIPHPSSHGLTLHEMGFVGSSSDTSICYLGDEPDINAIERVNVAENRDDSDEE</sequence>
<dbReference type="Proteomes" id="UP000306102">
    <property type="component" value="Unassembled WGS sequence"/>
</dbReference>
<reference evidence="2 3" key="1">
    <citation type="journal article" date="2018" name="Proc. Natl. Acad. Sci. U.S.A.">
        <title>Draft genome sequence of Camellia sinensis var. sinensis provides insights into the evolution of the tea genome and tea quality.</title>
        <authorList>
            <person name="Wei C."/>
            <person name="Yang H."/>
            <person name="Wang S."/>
            <person name="Zhao J."/>
            <person name="Liu C."/>
            <person name="Gao L."/>
            <person name="Xia E."/>
            <person name="Lu Y."/>
            <person name="Tai Y."/>
            <person name="She G."/>
            <person name="Sun J."/>
            <person name="Cao H."/>
            <person name="Tong W."/>
            <person name="Gao Q."/>
            <person name="Li Y."/>
            <person name="Deng W."/>
            <person name="Jiang X."/>
            <person name="Wang W."/>
            <person name="Chen Q."/>
            <person name="Zhang S."/>
            <person name="Li H."/>
            <person name="Wu J."/>
            <person name="Wang P."/>
            <person name="Li P."/>
            <person name="Shi C."/>
            <person name="Zheng F."/>
            <person name="Jian J."/>
            <person name="Huang B."/>
            <person name="Shan D."/>
            <person name="Shi M."/>
            <person name="Fang C."/>
            <person name="Yue Y."/>
            <person name="Li F."/>
            <person name="Li D."/>
            <person name="Wei S."/>
            <person name="Han B."/>
            <person name="Jiang C."/>
            <person name="Yin Y."/>
            <person name="Xia T."/>
            <person name="Zhang Z."/>
            <person name="Bennetzen J.L."/>
            <person name="Zhao S."/>
            <person name="Wan X."/>
        </authorList>
    </citation>
    <scope>NUCLEOTIDE SEQUENCE [LARGE SCALE GENOMIC DNA]</scope>
    <source>
        <strain evidence="3">cv. Shuchazao</strain>
        <tissue evidence="2">Leaf</tissue>
    </source>
</reference>
<evidence type="ECO:0000313" key="3">
    <source>
        <dbReference type="Proteomes" id="UP000306102"/>
    </source>
</evidence>
<feature type="region of interest" description="Disordered" evidence="1">
    <location>
        <begin position="84"/>
        <end position="105"/>
    </location>
</feature>
<comment type="caution">
    <text evidence="2">The sequence shown here is derived from an EMBL/GenBank/DDBJ whole genome shotgun (WGS) entry which is preliminary data.</text>
</comment>
<evidence type="ECO:0000256" key="1">
    <source>
        <dbReference type="SAM" id="MobiDB-lite"/>
    </source>
</evidence>